<dbReference type="PROSITE" id="PS50878">
    <property type="entry name" value="RT_POL"/>
    <property type="match status" value="1"/>
</dbReference>
<dbReference type="AlphaFoldDB" id="G0PFG7"/>
<name>G0PFG7_CAEBE</name>
<dbReference type="InterPro" id="IPR043502">
    <property type="entry name" value="DNA/RNA_pol_sf"/>
</dbReference>
<dbReference type="eggNOG" id="KOG1075">
    <property type="taxonomic scope" value="Eukaryota"/>
</dbReference>
<dbReference type="EMBL" id="GL380362">
    <property type="protein sequence ID" value="EGT53782.1"/>
    <property type="molecule type" value="Genomic_DNA"/>
</dbReference>
<dbReference type="CDD" id="cd01650">
    <property type="entry name" value="RT_nLTR_like"/>
    <property type="match status" value="1"/>
</dbReference>
<dbReference type="Pfam" id="PF00078">
    <property type="entry name" value="RVT_1"/>
    <property type="match status" value="1"/>
</dbReference>
<keyword evidence="3" id="KW-1185">Reference proteome</keyword>
<accession>G0PFG7</accession>
<proteinExistence type="predicted"/>
<organism evidence="3">
    <name type="scientific">Caenorhabditis brenneri</name>
    <name type="common">Nematode worm</name>
    <dbReference type="NCBI Taxonomy" id="135651"/>
    <lineage>
        <taxon>Eukaryota</taxon>
        <taxon>Metazoa</taxon>
        <taxon>Ecdysozoa</taxon>
        <taxon>Nematoda</taxon>
        <taxon>Chromadorea</taxon>
        <taxon>Rhabditida</taxon>
        <taxon>Rhabditina</taxon>
        <taxon>Rhabditomorpha</taxon>
        <taxon>Rhabditoidea</taxon>
        <taxon>Rhabditidae</taxon>
        <taxon>Peloderinae</taxon>
        <taxon>Caenorhabditis</taxon>
    </lineage>
</organism>
<dbReference type="HOGENOM" id="CLU_000680_20_4_1"/>
<evidence type="ECO:0000313" key="2">
    <source>
        <dbReference type="EMBL" id="EGT53782.1"/>
    </source>
</evidence>
<evidence type="ECO:0000259" key="1">
    <source>
        <dbReference type="PROSITE" id="PS50878"/>
    </source>
</evidence>
<dbReference type="InParanoid" id="G0PFG7"/>
<dbReference type="STRING" id="135651.G0PFG7"/>
<gene>
    <name evidence="2" type="ORF">CAEBREN_30708</name>
</gene>
<dbReference type="Proteomes" id="UP000008068">
    <property type="component" value="Unassembled WGS sequence"/>
</dbReference>
<dbReference type="InterPro" id="IPR000477">
    <property type="entry name" value="RT_dom"/>
</dbReference>
<reference evidence="3" key="1">
    <citation type="submission" date="2011-07" db="EMBL/GenBank/DDBJ databases">
        <authorList>
            <consortium name="Caenorhabditis brenneri Sequencing and Analysis Consortium"/>
            <person name="Wilson R.K."/>
        </authorList>
    </citation>
    <scope>NUCLEOTIDE SEQUENCE [LARGE SCALE GENOMIC DNA]</scope>
    <source>
        <strain evidence="3">PB2801</strain>
    </source>
</reference>
<feature type="domain" description="Reverse transcriptase" evidence="1">
    <location>
        <begin position="201"/>
        <end position="469"/>
    </location>
</feature>
<dbReference type="PANTHER" id="PTHR33332">
    <property type="entry name" value="REVERSE TRANSCRIPTASE DOMAIN-CONTAINING PROTEIN"/>
    <property type="match status" value="1"/>
</dbReference>
<dbReference type="OrthoDB" id="5864445at2759"/>
<protein>
    <recommendedName>
        <fullName evidence="1">Reverse transcriptase domain-containing protein</fullName>
    </recommendedName>
</protein>
<feature type="non-terminal residue" evidence="2">
    <location>
        <position position="482"/>
    </location>
</feature>
<dbReference type="SUPFAM" id="SSF56672">
    <property type="entry name" value="DNA/RNA polymerases"/>
    <property type="match status" value="1"/>
</dbReference>
<evidence type="ECO:0000313" key="3">
    <source>
        <dbReference type="Proteomes" id="UP000008068"/>
    </source>
</evidence>
<sequence length="482" mass="55534">MYESLLENIRCVYAKAVPKKIINKENVNVPEYLQKFCKIVEQSYEKVSESRCLCDYIEYVKLCRRYRKKLQKFRSNAEFQALKKVGNSKYSKFAKNMLKPRKIEVPTFSDDHGNISRSDQQKAEALASSFEAQFINVRANSFTTTHASSDQTIPWVTDNEVLAKINKSKKSCSMTADKVPFTFIKYIAPFICSGLAQIFNLSMMRGELPKAWKKSIVVPLNKKAKPKEPLDFRPISLTSHLCRIYERCLLSKILPVLEDLEFWSASQHGFRAKKSTVTNLLECMNDWTEYLDTKKQVDIIYLDFAKAFDRVDHELLMRKLENLKLNNHLLEWINEFLTGRSFRVKVGDALSQEKMVYCGVPQGSVLSPVLFGIYVNDISSKLPPGVKCKQFADDTKIYTCTSEGDINNNLQEAIDYIVKWSETEKLALNNSKTVHLTLTLGRKTRVFDYFINGTPIKKENVTRDLGFLISSKLDFSEHWKKA</sequence>